<evidence type="ECO:0000313" key="2">
    <source>
        <dbReference type="Proteomes" id="UP000281406"/>
    </source>
</evidence>
<accession>A0A3N0XTM2</accession>
<dbReference type="Proteomes" id="UP000281406">
    <property type="component" value="Unassembled WGS sequence"/>
</dbReference>
<gene>
    <name evidence="1" type="ORF">DPX16_0128</name>
</gene>
<dbReference type="PANTHER" id="PTHR47577:SF2">
    <property type="entry name" value="THAP DOMAIN CONTAINING 9"/>
    <property type="match status" value="1"/>
</dbReference>
<sequence length="148" mass="16460">MKEKVTCLPCSQALTSDDLVHRFITLKDRGGLQKPSPGITAVCQATERCFQGLLKTNGGRAPHGSGTSAAIVTQVLSDCSEKNLFPQLHNHMFDMCVEANHVHVLVKIASAWYCKVRLNHIARRETDKIKEGKVVRKKLTKLINFYGD</sequence>
<evidence type="ECO:0000313" key="1">
    <source>
        <dbReference type="EMBL" id="ROJ36312.1"/>
    </source>
</evidence>
<reference evidence="1 2" key="1">
    <citation type="submission" date="2018-10" db="EMBL/GenBank/DDBJ databases">
        <title>Genome assembly for a Yunnan-Guizhou Plateau 3E fish, Anabarilius grahami (Regan), and its evolutionary and genetic applications.</title>
        <authorList>
            <person name="Jiang W."/>
        </authorList>
    </citation>
    <scope>NUCLEOTIDE SEQUENCE [LARGE SCALE GENOMIC DNA]</scope>
    <source>
        <strain evidence="1">AG-KIZ</strain>
        <tissue evidence="1">Muscle</tissue>
    </source>
</reference>
<dbReference type="EMBL" id="RJVU01061416">
    <property type="protein sequence ID" value="ROJ36312.1"/>
    <property type="molecule type" value="Genomic_DNA"/>
</dbReference>
<dbReference type="OrthoDB" id="6929129at2759"/>
<comment type="caution">
    <text evidence="1">The sequence shown here is derived from an EMBL/GenBank/DDBJ whole genome shotgun (WGS) entry which is preliminary data.</text>
</comment>
<protein>
    <submittedName>
        <fullName evidence="1">Uncharacterized protein</fullName>
    </submittedName>
</protein>
<proteinExistence type="predicted"/>
<organism evidence="1 2">
    <name type="scientific">Anabarilius grahami</name>
    <name type="common">Kanglang fish</name>
    <name type="synonym">Barilius grahami</name>
    <dbReference type="NCBI Taxonomy" id="495550"/>
    <lineage>
        <taxon>Eukaryota</taxon>
        <taxon>Metazoa</taxon>
        <taxon>Chordata</taxon>
        <taxon>Craniata</taxon>
        <taxon>Vertebrata</taxon>
        <taxon>Euteleostomi</taxon>
        <taxon>Actinopterygii</taxon>
        <taxon>Neopterygii</taxon>
        <taxon>Teleostei</taxon>
        <taxon>Ostariophysi</taxon>
        <taxon>Cypriniformes</taxon>
        <taxon>Xenocyprididae</taxon>
        <taxon>Xenocypridinae</taxon>
        <taxon>Xenocypridinae incertae sedis</taxon>
        <taxon>Anabarilius</taxon>
    </lineage>
</organism>
<name>A0A3N0XTM2_ANAGA</name>
<dbReference type="PANTHER" id="PTHR47577">
    <property type="entry name" value="THAP DOMAIN-CONTAINING PROTEIN 6"/>
    <property type="match status" value="1"/>
</dbReference>
<keyword evidence="2" id="KW-1185">Reference proteome</keyword>
<dbReference type="AlphaFoldDB" id="A0A3N0XTM2"/>